<reference evidence="1 2" key="1">
    <citation type="submission" date="2014-01" db="EMBL/GenBank/DDBJ databases">
        <title>Roseivivax isoporae LMG 25204 Genome Sequencing.</title>
        <authorList>
            <person name="Lai Q."/>
            <person name="Li G."/>
            <person name="Shao Z."/>
        </authorList>
    </citation>
    <scope>NUCLEOTIDE SEQUENCE [LARGE SCALE GENOMIC DNA]</scope>
    <source>
        <strain evidence="1 2">LMG 25204</strain>
    </source>
</reference>
<dbReference type="PANTHER" id="PTHR34776:SF1">
    <property type="entry name" value="F17F16.3 PROTEIN"/>
    <property type="match status" value="1"/>
</dbReference>
<dbReference type="AlphaFoldDB" id="X7FA70"/>
<name>X7FA70_9RHOB</name>
<proteinExistence type="predicted"/>
<sequence length="251" mass="28359">MADTETEILEDGDIFFFFRPKVEEDDPEGRDDVQRFGFVLRPRGGGTVRMMMVGGKRLPRLSAHERLWGFVETVANRAADIEKDLRGEDYDTKTRGRRHLPAARPAGEGVYVVSLEDGQMHLSYELELPDAPGEVQAELNIAPKASFALSIKNPEKGAPRNAGLSDDEQADYPRKLQEEFRGRRFASEDVRLLDAEGGEFVLVGARDDPERAYGIDMQTEDEDYGSSEAIRRLRMVKSRHPVEPLFEGDWD</sequence>
<dbReference type="RefSeq" id="WP_043769970.1">
    <property type="nucleotide sequence ID" value="NZ_JAME01000013.1"/>
</dbReference>
<dbReference type="EMBL" id="JAME01000013">
    <property type="protein sequence ID" value="ETX28996.1"/>
    <property type="molecule type" value="Genomic_DNA"/>
</dbReference>
<evidence type="ECO:0000313" key="2">
    <source>
        <dbReference type="Proteomes" id="UP000023430"/>
    </source>
</evidence>
<dbReference type="Proteomes" id="UP000023430">
    <property type="component" value="Unassembled WGS sequence"/>
</dbReference>
<organism evidence="1 2">
    <name type="scientific">Roseivivax isoporae LMG 25204</name>
    <dbReference type="NCBI Taxonomy" id="1449351"/>
    <lineage>
        <taxon>Bacteria</taxon>
        <taxon>Pseudomonadati</taxon>
        <taxon>Pseudomonadota</taxon>
        <taxon>Alphaproteobacteria</taxon>
        <taxon>Rhodobacterales</taxon>
        <taxon>Roseobacteraceae</taxon>
        <taxon>Roseivivax</taxon>
    </lineage>
</organism>
<comment type="caution">
    <text evidence="1">The sequence shown here is derived from an EMBL/GenBank/DDBJ whole genome shotgun (WGS) entry which is preliminary data.</text>
</comment>
<evidence type="ECO:0000313" key="1">
    <source>
        <dbReference type="EMBL" id="ETX28996.1"/>
    </source>
</evidence>
<keyword evidence="2" id="KW-1185">Reference proteome</keyword>
<accession>X7FA70</accession>
<dbReference type="PANTHER" id="PTHR34776">
    <property type="entry name" value="F17F16.3 PROTEIN"/>
    <property type="match status" value="1"/>
</dbReference>
<gene>
    <name evidence="1" type="ORF">RISW2_03380</name>
</gene>
<dbReference type="eggNOG" id="ENOG50316A1">
    <property type="taxonomic scope" value="Bacteria"/>
</dbReference>
<dbReference type="STRING" id="1449351.RISW2_03380"/>
<protein>
    <submittedName>
        <fullName evidence="1">Uncharacterized protein</fullName>
    </submittedName>
</protein>
<dbReference type="OrthoDB" id="3078349at2"/>